<comment type="caution">
    <text evidence="1">The sequence shown here is derived from an EMBL/GenBank/DDBJ whole genome shotgun (WGS) entry which is preliminary data.</text>
</comment>
<organism evidence="1 2">
    <name type="scientific">Candidatus Reconcilbacillus cellulovorans</name>
    <dbReference type="NCBI Taxonomy" id="1906605"/>
    <lineage>
        <taxon>Bacteria</taxon>
        <taxon>Bacillati</taxon>
        <taxon>Bacillota</taxon>
        <taxon>Bacilli</taxon>
        <taxon>Bacillales</taxon>
        <taxon>Paenibacillaceae</taxon>
        <taxon>Candidatus Reconcilbacillus</taxon>
    </lineage>
</organism>
<protein>
    <submittedName>
        <fullName evidence="1">Uncharacterized protein</fullName>
    </submittedName>
</protein>
<proteinExistence type="predicted"/>
<evidence type="ECO:0000313" key="1">
    <source>
        <dbReference type="EMBL" id="PDO10509.1"/>
    </source>
</evidence>
<dbReference type="Proteomes" id="UP000243688">
    <property type="component" value="Unassembled WGS sequence"/>
</dbReference>
<gene>
    <name evidence="1" type="ORF">BLM47_06815</name>
</gene>
<name>A0A2A6E126_9BACL</name>
<evidence type="ECO:0000313" key="2">
    <source>
        <dbReference type="Proteomes" id="UP000243688"/>
    </source>
</evidence>
<sequence>MERRLPALTPARVRDEALDEEIAALMFEGAAVRDRAFAEALKAGLHLWNESLEKSHALAQRVENTTGSYWHAIMHRMEPDYENAAYWFRRVGDHPVFDRLAERIARYAEEGRGREIADAALRREWDAFASSGKWDPFRFLRLVRIQETQAKDGVAAGLLTELQALEMRLLLAYTHERAIGGGGGPFATI</sequence>
<reference evidence="1 2" key="1">
    <citation type="submission" date="2016-12" db="EMBL/GenBank/DDBJ databases">
        <title>Candidatus Reconcilibacillus cellulovorans genome.</title>
        <authorList>
            <person name="Kolinko S."/>
            <person name="Wu Y.-W."/>
            <person name="Tachea F."/>
            <person name="Denzel E."/>
            <person name="Hiras J."/>
            <person name="Baecker N."/>
            <person name="Chan L.J."/>
            <person name="Eichorst S.A."/>
            <person name="Frey D."/>
            <person name="Adams P.D."/>
            <person name="Pray T."/>
            <person name="Tanjore D."/>
            <person name="Petzold C.J."/>
            <person name="Gladden J.M."/>
            <person name="Simmons B.A."/>
            <person name="Singer S.W."/>
        </authorList>
    </citation>
    <scope>NUCLEOTIDE SEQUENCE [LARGE SCALE GENOMIC DNA]</scope>
    <source>
        <strain evidence="1">JTherm</strain>
    </source>
</reference>
<dbReference type="AlphaFoldDB" id="A0A2A6E126"/>
<accession>A0A2A6E126</accession>
<dbReference type="EMBL" id="MOXJ01000014">
    <property type="protein sequence ID" value="PDO10509.1"/>
    <property type="molecule type" value="Genomic_DNA"/>
</dbReference>